<dbReference type="Proteomes" id="UP000279089">
    <property type="component" value="Unassembled WGS sequence"/>
</dbReference>
<evidence type="ECO:0000313" key="1">
    <source>
        <dbReference type="EMBL" id="RPD41228.1"/>
    </source>
</evidence>
<keyword evidence="2" id="KW-1185">Reference proteome</keyword>
<reference evidence="2" key="1">
    <citation type="submission" date="2018-11" db="EMBL/GenBank/DDBJ databases">
        <title>Chitinophaga lutea sp.nov., isolate from arsenic contaminated soil.</title>
        <authorList>
            <person name="Zong Y."/>
        </authorList>
    </citation>
    <scope>NUCLEOTIDE SEQUENCE [LARGE SCALE GENOMIC DNA]</scope>
    <source>
        <strain evidence="2">YLT18</strain>
    </source>
</reference>
<dbReference type="InterPro" id="IPR032522">
    <property type="entry name" value="DUF4961"/>
</dbReference>
<evidence type="ECO:0000313" key="2">
    <source>
        <dbReference type="Proteomes" id="UP000279089"/>
    </source>
</evidence>
<proteinExistence type="predicted"/>
<gene>
    <name evidence="1" type="ORF">EG028_11145</name>
</gene>
<organism evidence="1 2">
    <name type="scientific">Chitinophaga barathri</name>
    <dbReference type="NCBI Taxonomy" id="1647451"/>
    <lineage>
        <taxon>Bacteria</taxon>
        <taxon>Pseudomonadati</taxon>
        <taxon>Bacteroidota</taxon>
        <taxon>Chitinophagia</taxon>
        <taxon>Chitinophagales</taxon>
        <taxon>Chitinophagaceae</taxon>
        <taxon>Chitinophaga</taxon>
    </lineage>
</organism>
<dbReference type="EMBL" id="RMBX01000005">
    <property type="protein sequence ID" value="RPD41228.1"/>
    <property type="molecule type" value="Genomic_DNA"/>
</dbReference>
<dbReference type="OrthoDB" id="1406466at2"/>
<sequence length="320" mass="34749">MKKYTYGICLILLLLAGCVFLEGVDQPTSATAGEDITITMRTRIDVADGGRSNVRLIIGFLAPKSWSASTNSTITFTTTSYGNGRMVPVPASVIANGGQNWPAALRTRFGMGGNFMTDDLEWVVFWTEQTYNAPQGVKDNINVKIVTKAGPENVMFKTGYFLGTSSEGLSDVFGSNNVYKCQFKDCFSVTGGPGDVIDFCNPQIAAVTPGMATDNDFLTLSFDPDVVPTALNGVGSIYLCAKGYTTDGQVLDACAQTDVTKLKKYTGNKSAITFWPRGYFNMQEGQTLERIEYFFTDVSGTVKVGYSNTANPFVYTFKCQ</sequence>
<dbReference type="RefSeq" id="WP_120516470.1">
    <property type="nucleotide sequence ID" value="NZ_QXZY01000006.1"/>
</dbReference>
<comment type="caution">
    <text evidence="1">The sequence shown here is derived from an EMBL/GenBank/DDBJ whole genome shotgun (WGS) entry which is preliminary data.</text>
</comment>
<dbReference type="PROSITE" id="PS51257">
    <property type="entry name" value="PROKAR_LIPOPROTEIN"/>
    <property type="match status" value="1"/>
</dbReference>
<name>A0A3N4MCH0_9BACT</name>
<dbReference type="AlphaFoldDB" id="A0A3N4MCH0"/>
<dbReference type="Pfam" id="PF16328">
    <property type="entry name" value="DUF4961"/>
    <property type="match status" value="1"/>
</dbReference>
<accession>A0A3N4MCH0</accession>
<protein>
    <submittedName>
        <fullName evidence="1">DUF4961 domain-containing protein</fullName>
    </submittedName>
</protein>